<keyword evidence="9 12" id="KW-0119">Carbohydrate metabolism</keyword>
<dbReference type="PIRSF" id="PIRSF500210">
    <property type="entry name" value="FBPtase"/>
    <property type="match status" value="1"/>
</dbReference>
<dbReference type="Pfam" id="PF00316">
    <property type="entry name" value="FBPase"/>
    <property type="match status" value="1"/>
</dbReference>
<dbReference type="Gene3D" id="3.30.540.10">
    <property type="entry name" value="Fructose-1,6-Bisphosphatase, subunit A, domain 1"/>
    <property type="match status" value="1"/>
</dbReference>
<evidence type="ECO:0000256" key="7">
    <source>
        <dbReference type="ARBA" id="ARBA00022801"/>
    </source>
</evidence>
<feature type="domain" description="Fructose-1-6-bisphosphatase class 1 C-terminal" evidence="15">
    <location>
        <begin position="200"/>
        <end position="330"/>
    </location>
</feature>
<evidence type="ECO:0000313" key="16">
    <source>
        <dbReference type="EMBL" id="CUQ68050.1"/>
    </source>
</evidence>
<evidence type="ECO:0000256" key="5">
    <source>
        <dbReference type="ARBA" id="ARBA00022490"/>
    </source>
</evidence>
<dbReference type="OrthoDB" id="9806756at2"/>
<organism evidence="16 17">
    <name type="scientific">Candidatus Nitrospira inopinata</name>
    <dbReference type="NCBI Taxonomy" id="1715989"/>
    <lineage>
        <taxon>Bacteria</taxon>
        <taxon>Pseudomonadati</taxon>
        <taxon>Nitrospirota</taxon>
        <taxon>Nitrospiria</taxon>
        <taxon>Nitrospirales</taxon>
        <taxon>Nitrospiraceae</taxon>
        <taxon>Nitrospira</taxon>
    </lineage>
</organism>
<dbReference type="NCBIfam" id="NF006778">
    <property type="entry name" value="PRK09293.1-1"/>
    <property type="match status" value="1"/>
</dbReference>
<dbReference type="GO" id="GO:0005829">
    <property type="term" value="C:cytosol"/>
    <property type="evidence" value="ECO:0007669"/>
    <property type="project" value="TreeGrafter"/>
</dbReference>
<feature type="binding site" evidence="12">
    <location>
        <position position="93"/>
    </location>
    <ligand>
        <name>Mg(2+)</name>
        <dbReference type="ChEBI" id="CHEBI:18420"/>
        <label>1</label>
    </ligand>
</feature>
<evidence type="ECO:0000259" key="15">
    <source>
        <dbReference type="Pfam" id="PF18913"/>
    </source>
</evidence>
<dbReference type="HAMAP" id="MF_01855">
    <property type="entry name" value="FBPase_class1"/>
    <property type="match status" value="1"/>
</dbReference>
<evidence type="ECO:0000256" key="12">
    <source>
        <dbReference type="HAMAP-Rule" id="MF_01855"/>
    </source>
</evidence>
<feature type="binding site" evidence="12">
    <location>
        <position position="210"/>
    </location>
    <ligand>
        <name>substrate</name>
    </ligand>
</feature>
<keyword evidence="5 12" id="KW-0963">Cytoplasm</keyword>
<keyword evidence="6 12" id="KW-0479">Metal-binding</keyword>
<dbReference type="AlphaFoldDB" id="A0A0S4L214"/>
<feature type="binding site" evidence="12">
    <location>
        <begin position="118"/>
        <end position="121"/>
    </location>
    <ligand>
        <name>substrate</name>
    </ligand>
</feature>
<evidence type="ECO:0000256" key="13">
    <source>
        <dbReference type="RuleBase" id="RU000508"/>
    </source>
</evidence>
<dbReference type="GO" id="GO:0006000">
    <property type="term" value="P:fructose metabolic process"/>
    <property type="evidence" value="ECO:0007669"/>
    <property type="project" value="TreeGrafter"/>
</dbReference>
<comment type="pathway">
    <text evidence="2">Carbohydrate biosynthesis; Calvin cycle.</text>
</comment>
<dbReference type="InterPro" id="IPR000146">
    <property type="entry name" value="FBPase_class-1"/>
</dbReference>
<proteinExistence type="inferred from homology"/>
<dbReference type="GO" id="GO:0006002">
    <property type="term" value="P:fructose 6-phosphate metabolic process"/>
    <property type="evidence" value="ECO:0007669"/>
    <property type="project" value="TreeGrafter"/>
</dbReference>
<comment type="cofactor">
    <cofactor evidence="12">
        <name>Mg(2+)</name>
        <dbReference type="ChEBI" id="CHEBI:18420"/>
    </cofactor>
    <text evidence="12">Binds 2 magnesium ions per subunit.</text>
</comment>
<evidence type="ECO:0000256" key="1">
    <source>
        <dbReference type="ARBA" id="ARBA00001273"/>
    </source>
</evidence>
<dbReference type="InterPro" id="IPR020548">
    <property type="entry name" value="Fructose_bisphosphatase_AS"/>
</dbReference>
<dbReference type="PANTHER" id="PTHR11556">
    <property type="entry name" value="FRUCTOSE-1,6-BISPHOSPHATASE-RELATED"/>
    <property type="match status" value="1"/>
</dbReference>
<protein>
    <recommendedName>
        <fullName evidence="10 12">Fructose-1,6-bisphosphatase class 1</fullName>
        <shortName evidence="12">FBPase class 1</shortName>
        <ecNumber evidence="4 12">3.1.3.11</ecNumber>
    </recommendedName>
    <alternativeName>
        <fullName evidence="11 12">D-fructose-1,6-bisphosphate 1-phosphohydrolase class 1</fullName>
    </alternativeName>
</protein>
<dbReference type="PANTHER" id="PTHR11556:SF35">
    <property type="entry name" value="SEDOHEPTULOSE-1,7-BISPHOSPHATASE, CHLOROPLASTIC"/>
    <property type="match status" value="1"/>
</dbReference>
<keyword evidence="17" id="KW-1185">Reference proteome</keyword>
<dbReference type="InterPro" id="IPR028343">
    <property type="entry name" value="FBPtase"/>
</dbReference>
<evidence type="ECO:0000256" key="10">
    <source>
        <dbReference type="ARBA" id="ARBA00072069"/>
    </source>
</evidence>
<reference evidence="17" key="1">
    <citation type="submission" date="2015-09" db="EMBL/GenBank/DDBJ databases">
        <authorList>
            <person name="Daims H."/>
        </authorList>
    </citation>
    <scope>NUCLEOTIDE SEQUENCE [LARGE SCALE GENOMIC DNA]</scope>
</reference>
<feature type="binding site" evidence="12">
    <location>
        <position position="115"/>
    </location>
    <ligand>
        <name>Mg(2+)</name>
        <dbReference type="ChEBI" id="CHEBI:18420"/>
        <label>1</label>
    </ligand>
</feature>
<dbReference type="CDD" id="cd00354">
    <property type="entry name" value="FBPase"/>
    <property type="match status" value="1"/>
</dbReference>
<feature type="domain" description="Fructose-1-6-bisphosphatase class I N-terminal" evidence="14">
    <location>
        <begin position="7"/>
        <end position="195"/>
    </location>
</feature>
<comment type="catalytic activity">
    <reaction evidence="1 12">
        <text>beta-D-fructose 1,6-bisphosphate + H2O = beta-D-fructose 6-phosphate + phosphate</text>
        <dbReference type="Rhea" id="RHEA:11064"/>
        <dbReference type="ChEBI" id="CHEBI:15377"/>
        <dbReference type="ChEBI" id="CHEBI:32966"/>
        <dbReference type="ChEBI" id="CHEBI:43474"/>
        <dbReference type="ChEBI" id="CHEBI:57634"/>
        <dbReference type="EC" id="3.1.3.11"/>
    </reaction>
</comment>
<evidence type="ECO:0000256" key="6">
    <source>
        <dbReference type="ARBA" id="ARBA00022723"/>
    </source>
</evidence>
<dbReference type="SUPFAM" id="SSF56655">
    <property type="entry name" value="Carbohydrate phosphatase"/>
    <property type="match status" value="1"/>
</dbReference>
<dbReference type="KEGG" id="nio:NITINOP_3078"/>
<dbReference type="GO" id="GO:0000287">
    <property type="term" value="F:magnesium ion binding"/>
    <property type="evidence" value="ECO:0007669"/>
    <property type="project" value="UniProtKB-UniRule"/>
</dbReference>
<dbReference type="EMBL" id="LN885086">
    <property type="protein sequence ID" value="CUQ68050.1"/>
    <property type="molecule type" value="Genomic_DNA"/>
</dbReference>
<name>A0A0S4L214_9BACT</name>
<dbReference type="GO" id="GO:0006094">
    <property type="term" value="P:gluconeogenesis"/>
    <property type="evidence" value="ECO:0007669"/>
    <property type="project" value="UniProtKB-UniRule"/>
</dbReference>
<dbReference type="GO" id="GO:0030388">
    <property type="term" value="P:fructose 1,6-bisphosphate metabolic process"/>
    <property type="evidence" value="ECO:0007669"/>
    <property type="project" value="TreeGrafter"/>
</dbReference>
<evidence type="ECO:0000256" key="8">
    <source>
        <dbReference type="ARBA" id="ARBA00022842"/>
    </source>
</evidence>
<dbReference type="GO" id="GO:0042132">
    <property type="term" value="F:fructose 1,6-bisphosphate 1-phosphatase activity"/>
    <property type="evidence" value="ECO:0007669"/>
    <property type="project" value="UniProtKB-UniRule"/>
</dbReference>
<feature type="binding site" evidence="12">
    <location>
        <position position="279"/>
    </location>
    <ligand>
        <name>Mg(2+)</name>
        <dbReference type="ChEBI" id="CHEBI:18420"/>
        <label>2</label>
    </ligand>
</feature>
<evidence type="ECO:0000256" key="11">
    <source>
        <dbReference type="ARBA" id="ARBA00081210"/>
    </source>
</evidence>
<evidence type="ECO:0000256" key="9">
    <source>
        <dbReference type="ARBA" id="ARBA00023277"/>
    </source>
</evidence>
<sequence length="334" mass="36644">MREFPLTLSQFIIRGQAAYQGATGEFSTLLTQIGLVGKLIAHDLRRAGLIPILGATGGTNVQGEAVKKLDEIANDDFVKVFLRSGCVCAVASEEMERPLMFQENWPQGKYLLLFDPLDGSSNTDNNMPLGAIFSVLKHGRADRSPREEDLLRPGMEQIAAGYLLYGSSTMLVFTLGQGVYGFTLDPDTGEYLLSHDRIKMPDRGKVYAANEGNVHRWQPGVKRYVESLKVNDQATGRPYSSRYSGCLVADVHRLLLGGGIYLYPGETDKPEGKLRLLYEANPLALIVEQAGGKASTGMARILEIEPKTLHQRVPLIIGSRLDVEEAESFVQGKA</sequence>
<accession>A0A0S4L214</accession>
<evidence type="ECO:0000256" key="2">
    <source>
        <dbReference type="ARBA" id="ARBA00005215"/>
    </source>
</evidence>
<keyword evidence="7 12" id="KW-0378">Hydrolase</keyword>
<gene>
    <name evidence="12 16" type="primary">fbp</name>
    <name evidence="16" type="ORF">NITINOP_3078</name>
</gene>
<feature type="binding site" evidence="12">
    <location>
        <position position="117"/>
    </location>
    <ligand>
        <name>Mg(2+)</name>
        <dbReference type="ChEBI" id="CHEBI:18420"/>
        <label>1</label>
    </ligand>
</feature>
<dbReference type="Pfam" id="PF18913">
    <property type="entry name" value="FBPase_C"/>
    <property type="match status" value="1"/>
</dbReference>
<dbReference type="InterPro" id="IPR044015">
    <property type="entry name" value="FBPase_C_dom"/>
</dbReference>
<dbReference type="NCBIfam" id="NF006779">
    <property type="entry name" value="PRK09293.1-3"/>
    <property type="match status" value="1"/>
</dbReference>
<dbReference type="Gene3D" id="3.40.190.80">
    <property type="match status" value="1"/>
</dbReference>
<evidence type="ECO:0000256" key="3">
    <source>
        <dbReference type="ARBA" id="ARBA00010941"/>
    </source>
</evidence>
<dbReference type="STRING" id="1715989.NITINOP_3078"/>
<evidence type="ECO:0000313" key="17">
    <source>
        <dbReference type="Proteomes" id="UP000066284"/>
    </source>
</evidence>
<dbReference type="GO" id="GO:0005986">
    <property type="term" value="P:sucrose biosynthetic process"/>
    <property type="evidence" value="ECO:0007669"/>
    <property type="project" value="TreeGrafter"/>
</dbReference>
<feature type="binding site" evidence="12">
    <location>
        <position position="115"/>
    </location>
    <ligand>
        <name>Mg(2+)</name>
        <dbReference type="ChEBI" id="CHEBI:18420"/>
        <label>2</label>
    </ligand>
</feature>
<feature type="binding site" evidence="12">
    <location>
        <begin position="261"/>
        <end position="263"/>
    </location>
    <ligand>
        <name>substrate</name>
    </ligand>
</feature>
<feature type="binding site" evidence="12">
    <location>
        <position position="243"/>
    </location>
    <ligand>
        <name>substrate</name>
    </ligand>
</feature>
<comment type="similarity">
    <text evidence="3 12 13">Belongs to the FBPase class 1 family.</text>
</comment>
<dbReference type="InterPro" id="IPR033391">
    <property type="entry name" value="FBPase_N"/>
</dbReference>
<dbReference type="PROSITE" id="PS00124">
    <property type="entry name" value="FBPASE"/>
    <property type="match status" value="1"/>
</dbReference>
<feature type="binding site" evidence="12">
    <location>
        <position position="273"/>
    </location>
    <ligand>
        <name>substrate</name>
    </ligand>
</feature>
<dbReference type="RefSeq" id="WP_062487083.1">
    <property type="nucleotide sequence ID" value="NZ_LN885086.1"/>
</dbReference>
<dbReference type="FunFam" id="3.40.190.80:FF:000001">
    <property type="entry name" value="Fructose-1,6-bisphosphatase class 1"/>
    <property type="match status" value="1"/>
</dbReference>
<keyword evidence="8 12" id="KW-0460">Magnesium</keyword>
<feature type="binding site" evidence="12">
    <location>
        <position position="118"/>
    </location>
    <ligand>
        <name>Mg(2+)</name>
        <dbReference type="ChEBI" id="CHEBI:18420"/>
        <label>2</label>
    </ligand>
</feature>
<comment type="subcellular location">
    <subcellularLocation>
        <location evidence="12">Cytoplasm</location>
    </subcellularLocation>
</comment>
<dbReference type="PIRSF" id="PIRSF000904">
    <property type="entry name" value="FBPtase_SBPase"/>
    <property type="match status" value="1"/>
</dbReference>
<evidence type="ECO:0000256" key="4">
    <source>
        <dbReference type="ARBA" id="ARBA00013093"/>
    </source>
</evidence>
<dbReference type="Proteomes" id="UP000066284">
    <property type="component" value="Chromosome 1"/>
</dbReference>
<dbReference type="PRINTS" id="PR00115">
    <property type="entry name" value="F16BPHPHTASE"/>
</dbReference>
<dbReference type="EC" id="3.1.3.11" evidence="4 12"/>
<comment type="subunit">
    <text evidence="12">Homotetramer.</text>
</comment>
<evidence type="ECO:0000259" key="14">
    <source>
        <dbReference type="Pfam" id="PF00316"/>
    </source>
</evidence>
<dbReference type="FunFam" id="3.30.540.10:FF:000002">
    <property type="entry name" value="Fructose-1,6-bisphosphatase class 1"/>
    <property type="match status" value="1"/>
</dbReference>